<evidence type="ECO:0000256" key="1">
    <source>
        <dbReference type="ARBA" id="ARBA00004141"/>
    </source>
</evidence>
<feature type="transmembrane region" description="Helical" evidence="7">
    <location>
        <begin position="67"/>
        <end position="83"/>
    </location>
</feature>
<evidence type="ECO:0000256" key="6">
    <source>
        <dbReference type="PIRSR" id="PIRSR604254-1"/>
    </source>
</evidence>
<dbReference type="Pfam" id="PF03006">
    <property type="entry name" value="HlyIII"/>
    <property type="match status" value="1"/>
</dbReference>
<feature type="transmembrane region" description="Helical" evidence="7">
    <location>
        <begin position="235"/>
        <end position="254"/>
    </location>
</feature>
<accession>A0A915BHW1</accession>
<feature type="transmembrane region" description="Helical" evidence="7">
    <location>
        <begin position="204"/>
        <end position="223"/>
    </location>
</feature>
<dbReference type="AlphaFoldDB" id="A0A915BHW1"/>
<feature type="transmembrane region" description="Helical" evidence="7">
    <location>
        <begin position="275"/>
        <end position="292"/>
    </location>
</feature>
<keyword evidence="6" id="KW-0479">Metal-binding</keyword>
<dbReference type="GO" id="GO:0016020">
    <property type="term" value="C:membrane"/>
    <property type="evidence" value="ECO:0007669"/>
    <property type="project" value="UniProtKB-SubCell"/>
</dbReference>
<reference evidence="9" key="1">
    <citation type="submission" date="2022-11" db="UniProtKB">
        <authorList>
            <consortium name="WormBaseParasite"/>
        </authorList>
    </citation>
    <scope>IDENTIFICATION</scope>
</reference>
<feature type="transmembrane region" description="Helical" evidence="7">
    <location>
        <begin position="165"/>
        <end position="183"/>
    </location>
</feature>
<comment type="subcellular location">
    <subcellularLocation>
        <location evidence="1">Membrane</location>
        <topology evidence="1">Multi-pass membrane protein</topology>
    </subcellularLocation>
</comment>
<keyword evidence="8" id="KW-1185">Reference proteome</keyword>
<feature type="transmembrane region" description="Helical" evidence="7">
    <location>
        <begin position="103"/>
        <end position="124"/>
    </location>
</feature>
<comment type="similarity">
    <text evidence="2">Belongs to the ADIPOR family.</text>
</comment>
<evidence type="ECO:0000256" key="3">
    <source>
        <dbReference type="ARBA" id="ARBA00022692"/>
    </source>
</evidence>
<dbReference type="GO" id="GO:0038023">
    <property type="term" value="F:signaling receptor activity"/>
    <property type="evidence" value="ECO:0007669"/>
    <property type="project" value="TreeGrafter"/>
</dbReference>
<evidence type="ECO:0000313" key="9">
    <source>
        <dbReference type="WBParaSite" id="PgR041_g041_t01"/>
    </source>
</evidence>
<keyword evidence="5 7" id="KW-0472">Membrane</keyword>
<evidence type="ECO:0000256" key="4">
    <source>
        <dbReference type="ARBA" id="ARBA00022989"/>
    </source>
</evidence>
<evidence type="ECO:0000313" key="8">
    <source>
        <dbReference type="Proteomes" id="UP000887569"/>
    </source>
</evidence>
<dbReference type="PANTHER" id="PTHR20855">
    <property type="entry name" value="ADIPOR/PROGESTIN RECEPTOR-RELATED"/>
    <property type="match status" value="1"/>
</dbReference>
<dbReference type="PANTHER" id="PTHR20855:SF15">
    <property type="entry name" value="PROGESTIN AND ADIPOQ RECEPTOR FAMILY MEMBER 3"/>
    <property type="match status" value="1"/>
</dbReference>
<dbReference type="WBParaSite" id="PgR041_g041_t01">
    <property type="protein sequence ID" value="PgR041_g041_t01"/>
    <property type="gene ID" value="PgR041_g041"/>
</dbReference>
<feature type="transmembrane region" description="Helical" evidence="7">
    <location>
        <begin position="136"/>
        <end position="159"/>
    </location>
</feature>
<evidence type="ECO:0000256" key="2">
    <source>
        <dbReference type="ARBA" id="ARBA00007018"/>
    </source>
</evidence>
<keyword evidence="4 7" id="KW-1133">Transmembrane helix</keyword>
<feature type="binding site" evidence="6">
    <location>
        <position position="122"/>
    </location>
    <ligand>
        <name>Zn(2+)</name>
        <dbReference type="ChEBI" id="CHEBI:29105"/>
    </ligand>
</feature>
<proteinExistence type="inferred from homology"/>
<keyword evidence="3 7" id="KW-0812">Transmembrane</keyword>
<name>A0A915BHW1_PARUN</name>
<organism evidence="8 9">
    <name type="scientific">Parascaris univalens</name>
    <name type="common">Nematode worm</name>
    <dbReference type="NCBI Taxonomy" id="6257"/>
    <lineage>
        <taxon>Eukaryota</taxon>
        <taxon>Metazoa</taxon>
        <taxon>Ecdysozoa</taxon>
        <taxon>Nematoda</taxon>
        <taxon>Chromadorea</taxon>
        <taxon>Rhabditida</taxon>
        <taxon>Spirurina</taxon>
        <taxon>Ascaridomorpha</taxon>
        <taxon>Ascaridoidea</taxon>
        <taxon>Ascarididae</taxon>
        <taxon>Parascaris</taxon>
    </lineage>
</organism>
<protein>
    <submittedName>
        <fullName evidence="9">Progestin and adipoQ receptor family member 3</fullName>
    </submittedName>
</protein>
<dbReference type="Proteomes" id="UP000887569">
    <property type="component" value="Unplaced"/>
</dbReference>
<evidence type="ECO:0000256" key="5">
    <source>
        <dbReference type="ARBA" id="ARBA00023136"/>
    </source>
</evidence>
<keyword evidence="6" id="KW-0862">Zinc</keyword>
<feature type="binding site" evidence="6">
    <location>
        <position position="277"/>
    </location>
    <ligand>
        <name>Zn(2+)</name>
        <dbReference type="ChEBI" id="CHEBI:29105"/>
    </ligand>
</feature>
<evidence type="ECO:0000256" key="7">
    <source>
        <dbReference type="SAM" id="Phobius"/>
    </source>
</evidence>
<sequence length="319" mass="36877">MAKCTEYESKKIGANCRSSRSKSRLLCKTQLERELWVNEFVYTGYREPHLSKSAYLKSIIEWNNETINIWSHLFGFIYFLWFFYDANINSLPRFAASISDHIVVSLCIIGAQICMLLSATYHIFGSASVKERRRWLRYDIFGISAGLISAYLSGIYLAFFCFEEWRTNYFTMLCGLFIFITYLPSRSDLFDAKIYGSRIGYLHLAYIIVAAFGICPTIHWISLHGGSSNSHVMAWLPNVFVLYGLLGSGFTFYATMIPERFIPGMFDVIGCSHQWWHWLILAAMIFWHRAGIELLGMMRSMPEFCHHTTSSSNTSFITY</sequence>
<dbReference type="GO" id="GO:0046872">
    <property type="term" value="F:metal ion binding"/>
    <property type="evidence" value="ECO:0007669"/>
    <property type="project" value="UniProtKB-KW"/>
</dbReference>
<feature type="binding site" evidence="6">
    <location>
        <position position="273"/>
    </location>
    <ligand>
        <name>Zn(2+)</name>
        <dbReference type="ChEBI" id="CHEBI:29105"/>
    </ligand>
</feature>
<dbReference type="InterPro" id="IPR004254">
    <property type="entry name" value="AdipoR/HlyIII-related"/>
</dbReference>